<accession>A0A438JM74</accession>
<organism evidence="1 2">
    <name type="scientific">Vitis vinifera</name>
    <name type="common">Grape</name>
    <dbReference type="NCBI Taxonomy" id="29760"/>
    <lineage>
        <taxon>Eukaryota</taxon>
        <taxon>Viridiplantae</taxon>
        <taxon>Streptophyta</taxon>
        <taxon>Embryophyta</taxon>
        <taxon>Tracheophyta</taxon>
        <taxon>Spermatophyta</taxon>
        <taxon>Magnoliopsida</taxon>
        <taxon>eudicotyledons</taxon>
        <taxon>Gunneridae</taxon>
        <taxon>Pentapetalae</taxon>
        <taxon>rosids</taxon>
        <taxon>Vitales</taxon>
        <taxon>Vitaceae</taxon>
        <taxon>Viteae</taxon>
        <taxon>Vitis</taxon>
    </lineage>
</organism>
<proteinExistence type="predicted"/>
<dbReference type="AlphaFoldDB" id="A0A438JM74"/>
<dbReference type="EMBL" id="QGNW01000036">
    <property type="protein sequence ID" value="RVX10063.1"/>
    <property type="molecule type" value="Genomic_DNA"/>
</dbReference>
<evidence type="ECO:0000313" key="2">
    <source>
        <dbReference type="Proteomes" id="UP000288805"/>
    </source>
</evidence>
<protein>
    <submittedName>
        <fullName evidence="1">Uncharacterized protein</fullName>
    </submittedName>
</protein>
<dbReference type="Proteomes" id="UP000288805">
    <property type="component" value="Unassembled WGS sequence"/>
</dbReference>
<reference evidence="1 2" key="1">
    <citation type="journal article" date="2018" name="PLoS Genet.">
        <title>Population sequencing reveals clonal diversity and ancestral inbreeding in the grapevine cultivar Chardonnay.</title>
        <authorList>
            <person name="Roach M.J."/>
            <person name="Johnson D.L."/>
            <person name="Bohlmann J."/>
            <person name="van Vuuren H.J."/>
            <person name="Jones S.J."/>
            <person name="Pretorius I.S."/>
            <person name="Schmidt S.A."/>
            <person name="Borneman A.R."/>
        </authorList>
    </citation>
    <scope>NUCLEOTIDE SEQUENCE [LARGE SCALE GENOMIC DNA]</scope>
    <source>
        <strain evidence="2">cv. Chardonnay</strain>
        <tissue evidence="1">Leaf</tissue>
    </source>
</reference>
<name>A0A438JM74_VITVI</name>
<gene>
    <name evidence="1" type="ORF">CK203_013126</name>
</gene>
<evidence type="ECO:0000313" key="1">
    <source>
        <dbReference type="EMBL" id="RVX10063.1"/>
    </source>
</evidence>
<comment type="caution">
    <text evidence="1">The sequence shown here is derived from an EMBL/GenBank/DDBJ whole genome shotgun (WGS) entry which is preliminary data.</text>
</comment>
<sequence length="145" mass="16418">MGKRIMGGGLRRAPKLNFGKTAGALILRCPNASTIFLSLPCIEMLRLRRCGTIIRAKEMRDFNDWELDMVGDLLRTLRGHRPSLEDDSVKWRQGRNGLFRVKKAYRMLDKPNVTLFPAREYGWIGYQLKSAFCLGGYLGEGAHSG</sequence>